<dbReference type="Pfam" id="PF01613">
    <property type="entry name" value="Flavin_Reduct"/>
    <property type="match status" value="1"/>
</dbReference>
<dbReference type="eggNOG" id="COG1853">
    <property type="taxonomic scope" value="Bacteria"/>
</dbReference>
<proteinExistence type="inferred from homology"/>
<dbReference type="GO" id="GO:0042602">
    <property type="term" value="F:riboflavin reductase (NADPH) activity"/>
    <property type="evidence" value="ECO:0007669"/>
    <property type="project" value="TreeGrafter"/>
</dbReference>
<protein>
    <submittedName>
        <fullName evidence="4">Flavin reductase domain protein FMN-binding</fullName>
    </submittedName>
</protein>
<name>C5CI05_KOSOT</name>
<evidence type="ECO:0000259" key="3">
    <source>
        <dbReference type="SMART" id="SM00903"/>
    </source>
</evidence>
<dbReference type="HOGENOM" id="CLU_059021_4_2_0"/>
<organism evidence="4 5">
    <name type="scientific">Kosmotoga olearia (strain ATCC BAA-1733 / DSM 21960 / TBF 19.5.1)</name>
    <dbReference type="NCBI Taxonomy" id="521045"/>
    <lineage>
        <taxon>Bacteria</taxon>
        <taxon>Thermotogati</taxon>
        <taxon>Thermotogota</taxon>
        <taxon>Thermotogae</taxon>
        <taxon>Kosmotogales</taxon>
        <taxon>Kosmotogaceae</taxon>
        <taxon>Kosmotoga</taxon>
    </lineage>
</organism>
<evidence type="ECO:0000256" key="1">
    <source>
        <dbReference type="ARBA" id="ARBA00008898"/>
    </source>
</evidence>
<dbReference type="STRING" id="521045.Kole_1082"/>
<keyword evidence="2" id="KW-0560">Oxidoreductase</keyword>
<dbReference type="InterPro" id="IPR050268">
    <property type="entry name" value="NADH-dep_flavin_reductase"/>
</dbReference>
<dbReference type="PANTHER" id="PTHR30466">
    <property type="entry name" value="FLAVIN REDUCTASE"/>
    <property type="match status" value="1"/>
</dbReference>
<gene>
    <name evidence="4" type="ordered locus">Kole_1082</name>
</gene>
<dbReference type="GO" id="GO:0010181">
    <property type="term" value="F:FMN binding"/>
    <property type="evidence" value="ECO:0007669"/>
    <property type="project" value="InterPro"/>
</dbReference>
<dbReference type="SUPFAM" id="SSF50475">
    <property type="entry name" value="FMN-binding split barrel"/>
    <property type="match status" value="1"/>
</dbReference>
<dbReference type="EMBL" id="CP001634">
    <property type="protein sequence ID" value="ACR79784.1"/>
    <property type="molecule type" value="Genomic_DNA"/>
</dbReference>
<dbReference type="Gene3D" id="2.30.110.10">
    <property type="entry name" value="Electron Transport, Fmn-binding Protein, Chain A"/>
    <property type="match status" value="1"/>
</dbReference>
<evidence type="ECO:0000313" key="5">
    <source>
        <dbReference type="Proteomes" id="UP000002382"/>
    </source>
</evidence>
<dbReference type="InterPro" id="IPR002563">
    <property type="entry name" value="Flavin_Rdtase-like_dom"/>
</dbReference>
<dbReference type="AlphaFoldDB" id="C5CI05"/>
<keyword evidence="5" id="KW-1185">Reference proteome</keyword>
<dbReference type="InterPro" id="IPR012349">
    <property type="entry name" value="Split_barrel_FMN-bd"/>
</dbReference>
<reference evidence="4 5" key="1">
    <citation type="submission" date="2009-06" db="EMBL/GenBank/DDBJ databases">
        <title>Complete sequence of Thermotogales bacterium TBF 19.5.1.</title>
        <authorList>
            <consortium name="US DOE Joint Genome Institute"/>
            <person name="Lucas S."/>
            <person name="Copeland A."/>
            <person name="Lapidus A."/>
            <person name="Glavina del Rio T."/>
            <person name="Tice H."/>
            <person name="Bruce D."/>
            <person name="Goodwin L."/>
            <person name="Pitluck S."/>
            <person name="Chertkov O."/>
            <person name="Brettin T."/>
            <person name="Detter J.C."/>
            <person name="Han C."/>
            <person name="Schmutz J."/>
            <person name="Larimer F."/>
            <person name="Land M."/>
            <person name="Hauser L."/>
            <person name="Kyrpides N."/>
            <person name="Ovchinnikova G."/>
            <person name="Noll K."/>
        </authorList>
    </citation>
    <scope>NUCLEOTIDE SEQUENCE [LARGE SCALE GENOMIC DNA]</scope>
    <source>
        <strain evidence="5">ATCC BAA-1733 / DSM 21960 / TBF 19.5.1</strain>
    </source>
</reference>
<evidence type="ECO:0000256" key="2">
    <source>
        <dbReference type="ARBA" id="ARBA00023002"/>
    </source>
</evidence>
<dbReference type="RefSeq" id="WP_015868442.1">
    <property type="nucleotide sequence ID" value="NC_012785.1"/>
</dbReference>
<dbReference type="OrthoDB" id="9794638at2"/>
<dbReference type="PANTHER" id="PTHR30466:SF11">
    <property type="entry name" value="FLAVIN-DEPENDENT MONOOXYGENASE, REDUCTASE SUBUNIT HSAB"/>
    <property type="match status" value="1"/>
</dbReference>
<sequence>MDALGKLYNSTTIVTMNAGGKMNGIAVAWITRVSINPPMIAISIGKARYSHKLLNETDKFGVCIMEKSAKEIVVLFGTKSGRNCDKFAGIDYSLSKNDVPILPGTLAYIECQIKSKADAGDHTIFIGEVIDQKVFKDEAPMLYGEHRILL</sequence>
<evidence type="ECO:0000313" key="4">
    <source>
        <dbReference type="EMBL" id="ACR79784.1"/>
    </source>
</evidence>
<dbReference type="SMART" id="SM00903">
    <property type="entry name" value="Flavin_Reduct"/>
    <property type="match status" value="1"/>
</dbReference>
<dbReference type="Proteomes" id="UP000002382">
    <property type="component" value="Chromosome"/>
</dbReference>
<dbReference type="KEGG" id="kol:Kole_1082"/>
<reference evidence="4 5" key="2">
    <citation type="journal article" date="2011" name="J. Bacteriol.">
        <title>Genome Sequence of Kosmotoga olearia Strain TBF 19.5.1, a Thermophilic Bacterium with a Wide Growth Temperature Range, Isolated from the Troll B Oil Platform in the North Sea.</title>
        <authorList>
            <person name="Swithers K.S."/>
            <person name="Dipippo J.L."/>
            <person name="Bruce D.C."/>
            <person name="Detter C."/>
            <person name="Tapia R."/>
            <person name="Han S."/>
            <person name="Goodwin L.A."/>
            <person name="Han J."/>
            <person name="Woyke T."/>
            <person name="Pitluck S."/>
            <person name="Pennacchio L."/>
            <person name="Nolan M."/>
            <person name="Mikhailova N."/>
            <person name="Land M.L."/>
            <person name="Nesbo C.L."/>
            <person name="Gogarten J.P."/>
            <person name="Noll K.M."/>
        </authorList>
    </citation>
    <scope>NUCLEOTIDE SEQUENCE [LARGE SCALE GENOMIC DNA]</scope>
    <source>
        <strain evidence="5">ATCC BAA-1733 / DSM 21960 / TBF 19.5.1</strain>
    </source>
</reference>
<accession>C5CI05</accession>
<comment type="similarity">
    <text evidence="1">Belongs to the non-flavoprotein flavin reductase family.</text>
</comment>
<feature type="domain" description="Flavin reductase like" evidence="3">
    <location>
        <begin position="4"/>
        <end position="150"/>
    </location>
</feature>